<keyword evidence="1" id="KW-0472">Membrane</keyword>
<name>A0A4S8M5B0_DENBC</name>
<dbReference type="AlphaFoldDB" id="A0A4S8M5B0"/>
<keyword evidence="1" id="KW-1133">Transmembrane helix</keyword>
<evidence type="ECO:0000313" key="2">
    <source>
        <dbReference type="EMBL" id="THU97416.1"/>
    </source>
</evidence>
<feature type="transmembrane region" description="Helical" evidence="1">
    <location>
        <begin position="33"/>
        <end position="54"/>
    </location>
</feature>
<evidence type="ECO:0000256" key="1">
    <source>
        <dbReference type="SAM" id="Phobius"/>
    </source>
</evidence>
<sequence>MHLCLVFPLVFQTILKSSYLQVSFQMREDSPEFVYSLVLFQVICEILLGATIAISNTDAIGTVYTSVRHIHHGSG</sequence>
<protein>
    <submittedName>
        <fullName evidence="2">Uncharacterized protein</fullName>
    </submittedName>
</protein>
<proteinExistence type="predicted"/>
<accession>A0A4S8M5B0</accession>
<organism evidence="2 3">
    <name type="scientific">Dendrothele bispora (strain CBS 962.96)</name>
    <dbReference type="NCBI Taxonomy" id="1314807"/>
    <lineage>
        <taxon>Eukaryota</taxon>
        <taxon>Fungi</taxon>
        <taxon>Dikarya</taxon>
        <taxon>Basidiomycota</taxon>
        <taxon>Agaricomycotina</taxon>
        <taxon>Agaricomycetes</taxon>
        <taxon>Agaricomycetidae</taxon>
        <taxon>Agaricales</taxon>
        <taxon>Agaricales incertae sedis</taxon>
        <taxon>Dendrothele</taxon>
    </lineage>
</organism>
<keyword evidence="3" id="KW-1185">Reference proteome</keyword>
<evidence type="ECO:0000313" key="3">
    <source>
        <dbReference type="Proteomes" id="UP000297245"/>
    </source>
</evidence>
<gene>
    <name evidence="2" type="ORF">K435DRAFT_857635</name>
</gene>
<keyword evidence="1" id="KW-0812">Transmembrane</keyword>
<dbReference type="EMBL" id="ML179156">
    <property type="protein sequence ID" value="THU97416.1"/>
    <property type="molecule type" value="Genomic_DNA"/>
</dbReference>
<reference evidence="2 3" key="1">
    <citation type="journal article" date="2019" name="Nat. Ecol. Evol.">
        <title>Megaphylogeny resolves global patterns of mushroom evolution.</title>
        <authorList>
            <person name="Varga T."/>
            <person name="Krizsan K."/>
            <person name="Foldi C."/>
            <person name="Dima B."/>
            <person name="Sanchez-Garcia M."/>
            <person name="Sanchez-Ramirez S."/>
            <person name="Szollosi G.J."/>
            <person name="Szarkandi J.G."/>
            <person name="Papp V."/>
            <person name="Albert L."/>
            <person name="Andreopoulos W."/>
            <person name="Angelini C."/>
            <person name="Antonin V."/>
            <person name="Barry K.W."/>
            <person name="Bougher N.L."/>
            <person name="Buchanan P."/>
            <person name="Buyck B."/>
            <person name="Bense V."/>
            <person name="Catcheside P."/>
            <person name="Chovatia M."/>
            <person name="Cooper J."/>
            <person name="Damon W."/>
            <person name="Desjardin D."/>
            <person name="Finy P."/>
            <person name="Geml J."/>
            <person name="Haridas S."/>
            <person name="Hughes K."/>
            <person name="Justo A."/>
            <person name="Karasinski D."/>
            <person name="Kautmanova I."/>
            <person name="Kiss B."/>
            <person name="Kocsube S."/>
            <person name="Kotiranta H."/>
            <person name="LaButti K.M."/>
            <person name="Lechner B.E."/>
            <person name="Liimatainen K."/>
            <person name="Lipzen A."/>
            <person name="Lukacs Z."/>
            <person name="Mihaltcheva S."/>
            <person name="Morgado L.N."/>
            <person name="Niskanen T."/>
            <person name="Noordeloos M.E."/>
            <person name="Ohm R.A."/>
            <person name="Ortiz-Santana B."/>
            <person name="Ovrebo C."/>
            <person name="Racz N."/>
            <person name="Riley R."/>
            <person name="Savchenko A."/>
            <person name="Shiryaev A."/>
            <person name="Soop K."/>
            <person name="Spirin V."/>
            <person name="Szebenyi C."/>
            <person name="Tomsovsky M."/>
            <person name="Tulloss R.E."/>
            <person name="Uehling J."/>
            <person name="Grigoriev I.V."/>
            <person name="Vagvolgyi C."/>
            <person name="Papp T."/>
            <person name="Martin F.M."/>
            <person name="Miettinen O."/>
            <person name="Hibbett D.S."/>
            <person name="Nagy L.G."/>
        </authorList>
    </citation>
    <scope>NUCLEOTIDE SEQUENCE [LARGE SCALE GENOMIC DNA]</scope>
    <source>
        <strain evidence="2 3">CBS 962.96</strain>
    </source>
</reference>
<dbReference type="Proteomes" id="UP000297245">
    <property type="component" value="Unassembled WGS sequence"/>
</dbReference>